<evidence type="ECO:0000256" key="1">
    <source>
        <dbReference type="ARBA" id="ARBA00004496"/>
    </source>
</evidence>
<dbReference type="RefSeq" id="WP_066419260.1">
    <property type="nucleotide sequence ID" value="NZ_CP018866.1"/>
</dbReference>
<keyword evidence="6 7" id="KW-0592">Phosphate transport</keyword>
<dbReference type="Gene3D" id="1.20.58.220">
    <property type="entry name" value="Phosphate transport system protein phou homolog 2, domain 2"/>
    <property type="match status" value="1"/>
</dbReference>
<gene>
    <name evidence="9" type="ORF">BC6307_15330</name>
</gene>
<dbReference type="PANTHER" id="PTHR42930">
    <property type="entry name" value="PHOSPHATE-SPECIFIC TRANSPORT SYSTEM ACCESSORY PROTEIN PHOU"/>
    <property type="match status" value="1"/>
</dbReference>
<dbReference type="SUPFAM" id="SSF109755">
    <property type="entry name" value="PhoU-like"/>
    <property type="match status" value="1"/>
</dbReference>
<proteinExistence type="inferred from homology"/>
<dbReference type="InterPro" id="IPR038078">
    <property type="entry name" value="PhoU-like_sf"/>
</dbReference>
<dbReference type="GO" id="GO:0030643">
    <property type="term" value="P:intracellular phosphate ion homeostasis"/>
    <property type="evidence" value="ECO:0007669"/>
    <property type="project" value="InterPro"/>
</dbReference>
<dbReference type="STRING" id="1314751.GCA_001591425_03560"/>
<dbReference type="FunFam" id="1.20.58.220:FF:000004">
    <property type="entry name" value="Phosphate-specific transport system accessory protein PhoU"/>
    <property type="match status" value="1"/>
</dbReference>
<feature type="domain" description="PhoU" evidence="8">
    <location>
        <begin position="18"/>
        <end position="105"/>
    </location>
</feature>
<sequence>MSVRGKFDIDLESLRNKLLELGSLAEIAVDKSFTALQTRNIESALQVIEDDNRVDKLDEEINDTSIMLIAKQQPVAIDLRRIIVAIKISTDVERIADFGVNIAKSTIRIGEKDPFVIPMEKIEKMYSIVTKMFSLALKAYYDEDVVLAKKVAEMDDEVDALYGENIKELISLTVENKDMIHQITQLSFICRFLERIADHTTNISESVFYLVKGKHYELNV</sequence>
<evidence type="ECO:0000259" key="8">
    <source>
        <dbReference type="Pfam" id="PF01895"/>
    </source>
</evidence>
<comment type="subunit">
    <text evidence="3 7">Homodimer.</text>
</comment>
<evidence type="ECO:0000256" key="5">
    <source>
        <dbReference type="ARBA" id="ARBA00022490"/>
    </source>
</evidence>
<evidence type="ECO:0000256" key="3">
    <source>
        <dbReference type="ARBA" id="ARBA00011738"/>
    </source>
</evidence>
<dbReference type="PIRSF" id="PIRSF003107">
    <property type="entry name" value="PhoU"/>
    <property type="match status" value="1"/>
</dbReference>
<dbReference type="EMBL" id="CP018866">
    <property type="protein sequence ID" value="AST92566.1"/>
    <property type="molecule type" value="Genomic_DNA"/>
</dbReference>
<dbReference type="GO" id="GO:0005737">
    <property type="term" value="C:cytoplasm"/>
    <property type="evidence" value="ECO:0007669"/>
    <property type="project" value="UniProtKB-SubCell"/>
</dbReference>
<dbReference type="NCBIfam" id="TIGR02135">
    <property type="entry name" value="phoU_full"/>
    <property type="match status" value="1"/>
</dbReference>
<organism evidence="9 10">
    <name type="scientific">Sutcliffiella cohnii</name>
    <dbReference type="NCBI Taxonomy" id="33932"/>
    <lineage>
        <taxon>Bacteria</taxon>
        <taxon>Bacillati</taxon>
        <taxon>Bacillota</taxon>
        <taxon>Bacilli</taxon>
        <taxon>Bacillales</taxon>
        <taxon>Bacillaceae</taxon>
        <taxon>Sutcliffiella</taxon>
    </lineage>
</organism>
<feature type="domain" description="PhoU" evidence="8">
    <location>
        <begin position="122"/>
        <end position="207"/>
    </location>
</feature>
<comment type="function">
    <text evidence="7">Plays a role in the regulation of phosphate uptake.</text>
</comment>
<dbReference type="KEGG" id="bcoh:BC6307_15330"/>
<evidence type="ECO:0000313" key="10">
    <source>
        <dbReference type="Proteomes" id="UP000215224"/>
    </source>
</evidence>
<evidence type="ECO:0000256" key="2">
    <source>
        <dbReference type="ARBA" id="ARBA00008107"/>
    </source>
</evidence>
<dbReference type="PANTHER" id="PTHR42930:SF3">
    <property type="entry name" value="PHOSPHATE-SPECIFIC TRANSPORT SYSTEM ACCESSORY PROTEIN PHOU"/>
    <property type="match status" value="1"/>
</dbReference>
<evidence type="ECO:0000256" key="7">
    <source>
        <dbReference type="PIRNR" id="PIRNR003107"/>
    </source>
</evidence>
<dbReference type="InterPro" id="IPR026022">
    <property type="entry name" value="PhoU_dom"/>
</dbReference>
<evidence type="ECO:0000256" key="6">
    <source>
        <dbReference type="ARBA" id="ARBA00022592"/>
    </source>
</evidence>
<keyword evidence="5 7" id="KW-0963">Cytoplasm</keyword>
<protein>
    <recommendedName>
        <fullName evidence="7">Phosphate-specific transport system accessory protein PhoU</fullName>
    </recommendedName>
</protein>
<dbReference type="GO" id="GO:0006817">
    <property type="term" value="P:phosphate ion transport"/>
    <property type="evidence" value="ECO:0007669"/>
    <property type="project" value="UniProtKB-KW"/>
</dbReference>
<keyword evidence="4 7" id="KW-0813">Transport</keyword>
<comment type="subcellular location">
    <subcellularLocation>
        <location evidence="1 7">Cytoplasm</location>
    </subcellularLocation>
</comment>
<name>A0A223KSY3_9BACI</name>
<keyword evidence="10" id="KW-1185">Reference proteome</keyword>
<evidence type="ECO:0000256" key="4">
    <source>
        <dbReference type="ARBA" id="ARBA00022448"/>
    </source>
</evidence>
<reference evidence="9 10" key="1">
    <citation type="submission" date="2016-12" db="EMBL/GenBank/DDBJ databases">
        <title>The whole genome sequencing and assembly of Bacillus cohnii DSM 6307T strain.</title>
        <authorList>
            <person name="Lee Y.-J."/>
            <person name="Yi H."/>
            <person name="Bahn Y.-S."/>
            <person name="Kim J.F."/>
            <person name="Lee D.-W."/>
        </authorList>
    </citation>
    <scope>NUCLEOTIDE SEQUENCE [LARGE SCALE GENOMIC DNA]</scope>
    <source>
        <strain evidence="9 10">DSM 6307</strain>
    </source>
</reference>
<dbReference type="Proteomes" id="UP000215224">
    <property type="component" value="Chromosome"/>
</dbReference>
<dbReference type="AlphaFoldDB" id="A0A223KSY3"/>
<dbReference type="Pfam" id="PF01895">
    <property type="entry name" value="PhoU"/>
    <property type="match status" value="2"/>
</dbReference>
<comment type="similarity">
    <text evidence="2 7">Belongs to the PhoU family.</text>
</comment>
<evidence type="ECO:0000313" key="9">
    <source>
        <dbReference type="EMBL" id="AST92566.1"/>
    </source>
</evidence>
<dbReference type="GO" id="GO:0045936">
    <property type="term" value="P:negative regulation of phosphate metabolic process"/>
    <property type="evidence" value="ECO:0007669"/>
    <property type="project" value="InterPro"/>
</dbReference>
<dbReference type="InterPro" id="IPR028366">
    <property type="entry name" value="PhoU"/>
</dbReference>
<accession>A0A223KSY3</accession>